<dbReference type="PROSITE" id="PS51340">
    <property type="entry name" value="MOSC"/>
    <property type="match status" value="1"/>
</dbReference>
<dbReference type="EMBL" id="CP162551">
    <property type="protein sequence ID" value="XDI38542.1"/>
    <property type="molecule type" value="Genomic_DNA"/>
</dbReference>
<proteinExistence type="predicted"/>
<organism evidence="2">
    <name type="scientific">Alkalihalophilus sp. As8PL</name>
    <dbReference type="NCBI Taxonomy" id="3237103"/>
    <lineage>
        <taxon>Bacteria</taxon>
        <taxon>Bacillati</taxon>
        <taxon>Bacillota</taxon>
        <taxon>Bacilli</taxon>
        <taxon>Bacillales</taxon>
        <taxon>Bacillaceae</taxon>
        <taxon>Alkalihalophilus</taxon>
    </lineage>
</organism>
<dbReference type="PANTHER" id="PTHR30212">
    <property type="entry name" value="PROTEIN YIIM"/>
    <property type="match status" value="1"/>
</dbReference>
<evidence type="ECO:0000313" key="2">
    <source>
        <dbReference type="EMBL" id="XDI38542.1"/>
    </source>
</evidence>
<dbReference type="RefSeq" id="WP_368505821.1">
    <property type="nucleotide sequence ID" value="NZ_CP162551.1"/>
</dbReference>
<dbReference type="GO" id="GO:0030151">
    <property type="term" value="F:molybdenum ion binding"/>
    <property type="evidence" value="ECO:0007669"/>
    <property type="project" value="InterPro"/>
</dbReference>
<protein>
    <submittedName>
        <fullName evidence="2">MOSC domain-containing protein</fullName>
    </submittedName>
</protein>
<dbReference type="Pfam" id="PF03475">
    <property type="entry name" value="YiiM_3-alpha"/>
    <property type="match status" value="1"/>
</dbReference>
<dbReference type="InterPro" id="IPR005163">
    <property type="entry name" value="Tri_helical_YiiM-like"/>
</dbReference>
<dbReference type="InterPro" id="IPR011037">
    <property type="entry name" value="Pyrv_Knase-like_insert_dom_sf"/>
</dbReference>
<dbReference type="SUPFAM" id="SSF50800">
    <property type="entry name" value="PK beta-barrel domain-like"/>
    <property type="match status" value="1"/>
</dbReference>
<gene>
    <name evidence="2" type="ORF">AB3N04_09590</name>
</gene>
<sequence>MSKSIQAIHLGIPREIEHGSKIIKTSIFKEPTENVVSIHSTGINGDTQADLIHHGGVDKAICAYPYEHYSFWENKLSQDVGSSAFGENLTLIGWLEKDVHIGDVFELGSAIIQVSQPRHPCFKLGLKHKQPRMPLWVKETGFSGYYFRVVKEGEASLANELIRIEKRNEHPTVMEVNECRHNPHATKEQLEAMVELKELALEWQEAFRKKLIIK</sequence>
<dbReference type="Pfam" id="PF03473">
    <property type="entry name" value="MOSC"/>
    <property type="match status" value="1"/>
</dbReference>
<feature type="domain" description="MOSC" evidence="1">
    <location>
        <begin position="30"/>
        <end position="164"/>
    </location>
</feature>
<dbReference type="InterPro" id="IPR052353">
    <property type="entry name" value="Benzoxazolinone_Detox_Enz"/>
</dbReference>
<name>A0AB39BXD8_9BACI</name>
<dbReference type="InterPro" id="IPR005302">
    <property type="entry name" value="MoCF_Sase_C"/>
</dbReference>
<reference evidence="2" key="1">
    <citation type="submission" date="2024-07" db="EMBL/GenBank/DDBJ databases">
        <title>Identification and characteristics of an arsenic-resistant bacterial isolate, which belongs to a novel species.</title>
        <authorList>
            <person name="Juszczyk A."/>
            <person name="Kowalczyk A."/>
            <person name="Was K."/>
            <person name="Kosowicz W."/>
            <person name="Budzyn A."/>
            <person name="Latowski D."/>
        </authorList>
    </citation>
    <scope>NUCLEOTIDE SEQUENCE</scope>
    <source>
        <strain evidence="2">As8PL</strain>
    </source>
</reference>
<dbReference type="Gene3D" id="2.40.33.20">
    <property type="entry name" value="PK beta-barrel domain-like"/>
    <property type="match status" value="1"/>
</dbReference>
<dbReference type="PANTHER" id="PTHR30212:SF4">
    <property type="entry name" value="MOSC DOMAIN-CONTAINING PROTEIN"/>
    <property type="match status" value="1"/>
</dbReference>
<dbReference type="GO" id="GO:0030170">
    <property type="term" value="F:pyridoxal phosphate binding"/>
    <property type="evidence" value="ECO:0007669"/>
    <property type="project" value="InterPro"/>
</dbReference>
<evidence type="ECO:0000259" key="1">
    <source>
        <dbReference type="PROSITE" id="PS51340"/>
    </source>
</evidence>
<dbReference type="AlphaFoldDB" id="A0AB39BXD8"/>
<accession>A0AB39BXD8</accession>
<dbReference type="GO" id="GO:0003824">
    <property type="term" value="F:catalytic activity"/>
    <property type="evidence" value="ECO:0007669"/>
    <property type="project" value="InterPro"/>
</dbReference>